<proteinExistence type="predicted"/>
<accession>T0J945</accession>
<sequence>MRYALRFLPVLAVLASPALAETVAVAFAPPTDRVLAYHIEQHRPVAGKLSRFTADRELRFERAGDGYILHVTLRRVDSDAPGDGGEAYRAALTPLIGVEHRFHLDAKGKIVALDNSEAVSEAVIKELRQMLARFPAGSPRNRTAGNVLRLFEGLPPEGRLAMLAGEIQPLFLFAASGVEDGAGGRGLRTMAGSPLGRPVPVEGTLAVAAREGDRLTLDETLHGEGVDVTVRYGLSARSGLVERQERRLTVGPDTLTETRSLKPSQG</sequence>
<comment type="caution">
    <text evidence="2">The sequence shown here is derived from an EMBL/GenBank/DDBJ whole genome shotgun (WGS) entry which is preliminary data.</text>
</comment>
<keyword evidence="3" id="KW-1185">Reference proteome</keyword>
<name>T0J945_9SPHN</name>
<dbReference type="eggNOG" id="ENOG5031CB6">
    <property type="taxonomic scope" value="Bacteria"/>
</dbReference>
<evidence type="ECO:0000256" key="1">
    <source>
        <dbReference type="SAM" id="SignalP"/>
    </source>
</evidence>
<keyword evidence="1" id="KW-0732">Signal</keyword>
<dbReference type="RefSeq" id="WP_021316895.1">
    <property type="nucleotide sequence ID" value="NZ_AUWY01000042.1"/>
</dbReference>
<dbReference type="OrthoDB" id="7466572at2"/>
<protein>
    <submittedName>
        <fullName evidence="2">Uncharacterized protein</fullName>
    </submittedName>
</protein>
<dbReference type="STRING" id="1346791.M529_04750"/>
<dbReference type="Proteomes" id="UP000015523">
    <property type="component" value="Unassembled WGS sequence"/>
</dbReference>
<feature type="signal peptide" evidence="1">
    <location>
        <begin position="1"/>
        <end position="20"/>
    </location>
</feature>
<dbReference type="EMBL" id="AUWY01000042">
    <property type="protein sequence ID" value="EQB33357.1"/>
    <property type="molecule type" value="Genomic_DNA"/>
</dbReference>
<reference evidence="2 3" key="1">
    <citation type="journal article" date="2013" name="Genome Announc.">
        <title>Draft Genome Sequence of Sphingobium ummariense Strain RL-3, a Hexachlorocyclohexane-Degrading Bacterium.</title>
        <authorList>
            <person name="Kohli P."/>
            <person name="Dua A."/>
            <person name="Sangwan N."/>
            <person name="Oldach P."/>
            <person name="Khurana J.P."/>
            <person name="Lal R."/>
        </authorList>
    </citation>
    <scope>NUCLEOTIDE SEQUENCE [LARGE SCALE GENOMIC DNA]</scope>
    <source>
        <strain evidence="2 3">RL-3</strain>
    </source>
</reference>
<dbReference type="PATRIC" id="fig|1346791.3.peg.916"/>
<organism evidence="2 3">
    <name type="scientific">Sphingobium ummariense RL-3</name>
    <dbReference type="NCBI Taxonomy" id="1346791"/>
    <lineage>
        <taxon>Bacteria</taxon>
        <taxon>Pseudomonadati</taxon>
        <taxon>Pseudomonadota</taxon>
        <taxon>Alphaproteobacteria</taxon>
        <taxon>Sphingomonadales</taxon>
        <taxon>Sphingomonadaceae</taxon>
        <taxon>Sphingobium</taxon>
    </lineage>
</organism>
<dbReference type="AlphaFoldDB" id="T0J945"/>
<evidence type="ECO:0000313" key="2">
    <source>
        <dbReference type="EMBL" id="EQB33357.1"/>
    </source>
</evidence>
<feature type="chain" id="PRO_5004577970" evidence="1">
    <location>
        <begin position="21"/>
        <end position="266"/>
    </location>
</feature>
<gene>
    <name evidence="2" type="ORF">M529_04750</name>
</gene>
<evidence type="ECO:0000313" key="3">
    <source>
        <dbReference type="Proteomes" id="UP000015523"/>
    </source>
</evidence>